<evidence type="ECO:0000259" key="7">
    <source>
        <dbReference type="Pfam" id="PF04138"/>
    </source>
</evidence>
<evidence type="ECO:0000256" key="1">
    <source>
        <dbReference type="ARBA" id="ARBA00004141"/>
    </source>
</evidence>
<evidence type="ECO:0000313" key="8">
    <source>
        <dbReference type="EMBL" id="SFS85652.1"/>
    </source>
</evidence>
<dbReference type="RefSeq" id="WP_093916331.1">
    <property type="nucleotide sequence ID" value="NZ_FPAJ01000003.1"/>
</dbReference>
<evidence type="ECO:0000256" key="3">
    <source>
        <dbReference type="ARBA" id="ARBA00022692"/>
    </source>
</evidence>
<proteinExistence type="inferred from homology"/>
<dbReference type="OrthoDB" id="7667275at2"/>
<reference evidence="9" key="1">
    <citation type="submission" date="2016-10" db="EMBL/GenBank/DDBJ databases">
        <authorList>
            <person name="Varghese N."/>
            <person name="Submissions S."/>
        </authorList>
    </citation>
    <scope>NUCLEOTIDE SEQUENCE [LARGE SCALE GENOMIC DNA]</scope>
    <source>
        <strain evidence="9">DSM 23422</strain>
    </source>
</reference>
<comment type="similarity">
    <text evidence="2">Belongs to the GtrA family.</text>
</comment>
<keyword evidence="9" id="KW-1185">Reference proteome</keyword>
<feature type="transmembrane region" description="Helical" evidence="6">
    <location>
        <begin position="103"/>
        <end position="125"/>
    </location>
</feature>
<feature type="transmembrane region" description="Helical" evidence="6">
    <location>
        <begin position="12"/>
        <end position="31"/>
    </location>
</feature>
<evidence type="ECO:0000256" key="5">
    <source>
        <dbReference type="ARBA" id="ARBA00023136"/>
    </source>
</evidence>
<evidence type="ECO:0000256" key="2">
    <source>
        <dbReference type="ARBA" id="ARBA00009399"/>
    </source>
</evidence>
<dbReference type="STRING" id="394264.SAMN04488040_2122"/>
<dbReference type="Proteomes" id="UP000199239">
    <property type="component" value="Unassembled WGS sequence"/>
</dbReference>
<sequence>MPISDYKLVRFCLIGSSTALAYVLLYMAFLAMDVSQVLANGFAFVLAVMLQYVGQAAFTFGRPLNDFGQILRFGVMVVLGFVSSALITSFLPDLMELTDWAAAVIAALYLPVQNFVFMALWVFALPLSRTEITS</sequence>
<accession>A0A1I6T8V7</accession>
<evidence type="ECO:0000256" key="6">
    <source>
        <dbReference type="SAM" id="Phobius"/>
    </source>
</evidence>
<dbReference type="EMBL" id="FPAJ01000003">
    <property type="protein sequence ID" value="SFS85652.1"/>
    <property type="molecule type" value="Genomic_DNA"/>
</dbReference>
<feature type="transmembrane region" description="Helical" evidence="6">
    <location>
        <begin position="37"/>
        <end position="58"/>
    </location>
</feature>
<dbReference type="PANTHER" id="PTHR38459">
    <property type="entry name" value="PROPHAGE BACTOPRENOL-LINKED GLUCOSE TRANSLOCASE HOMOLOG"/>
    <property type="match status" value="1"/>
</dbReference>
<dbReference type="PANTHER" id="PTHR38459:SF1">
    <property type="entry name" value="PROPHAGE BACTOPRENOL-LINKED GLUCOSE TRANSLOCASE HOMOLOG"/>
    <property type="match status" value="1"/>
</dbReference>
<protein>
    <submittedName>
        <fullName evidence="8">GtrA-like protein</fullName>
    </submittedName>
</protein>
<dbReference type="InterPro" id="IPR051401">
    <property type="entry name" value="GtrA_CellWall_Glycosyl"/>
</dbReference>
<dbReference type="InterPro" id="IPR007267">
    <property type="entry name" value="GtrA_DPMS_TM"/>
</dbReference>
<keyword evidence="5 6" id="KW-0472">Membrane</keyword>
<gene>
    <name evidence="8" type="ORF">SAMN04488040_2122</name>
</gene>
<dbReference type="AlphaFoldDB" id="A0A1I6T8V7"/>
<evidence type="ECO:0000313" key="9">
    <source>
        <dbReference type="Proteomes" id="UP000199239"/>
    </source>
</evidence>
<name>A0A1I6T8V7_9RHOB</name>
<keyword evidence="4 6" id="KW-1133">Transmembrane helix</keyword>
<feature type="transmembrane region" description="Helical" evidence="6">
    <location>
        <begin position="70"/>
        <end position="91"/>
    </location>
</feature>
<comment type="subcellular location">
    <subcellularLocation>
        <location evidence="1">Membrane</location>
        <topology evidence="1">Multi-pass membrane protein</topology>
    </subcellularLocation>
</comment>
<dbReference type="GO" id="GO:0000271">
    <property type="term" value="P:polysaccharide biosynthetic process"/>
    <property type="evidence" value="ECO:0007669"/>
    <property type="project" value="InterPro"/>
</dbReference>
<evidence type="ECO:0000256" key="4">
    <source>
        <dbReference type="ARBA" id="ARBA00022989"/>
    </source>
</evidence>
<dbReference type="GO" id="GO:0005886">
    <property type="term" value="C:plasma membrane"/>
    <property type="evidence" value="ECO:0007669"/>
    <property type="project" value="TreeGrafter"/>
</dbReference>
<feature type="domain" description="GtrA/DPMS transmembrane" evidence="7">
    <location>
        <begin position="10"/>
        <end position="123"/>
    </location>
</feature>
<dbReference type="Pfam" id="PF04138">
    <property type="entry name" value="GtrA_DPMS_TM"/>
    <property type="match status" value="1"/>
</dbReference>
<organism evidence="8 9">
    <name type="scientific">Sulfitobacter marinus</name>
    <dbReference type="NCBI Taxonomy" id="394264"/>
    <lineage>
        <taxon>Bacteria</taxon>
        <taxon>Pseudomonadati</taxon>
        <taxon>Pseudomonadota</taxon>
        <taxon>Alphaproteobacteria</taxon>
        <taxon>Rhodobacterales</taxon>
        <taxon>Roseobacteraceae</taxon>
        <taxon>Sulfitobacter</taxon>
    </lineage>
</organism>
<keyword evidence="3 6" id="KW-0812">Transmembrane</keyword>